<organism evidence="1 2">
    <name type="scientific">Liquidambar formosana</name>
    <name type="common">Formosan gum</name>
    <dbReference type="NCBI Taxonomy" id="63359"/>
    <lineage>
        <taxon>Eukaryota</taxon>
        <taxon>Viridiplantae</taxon>
        <taxon>Streptophyta</taxon>
        <taxon>Embryophyta</taxon>
        <taxon>Tracheophyta</taxon>
        <taxon>Spermatophyta</taxon>
        <taxon>Magnoliopsida</taxon>
        <taxon>eudicotyledons</taxon>
        <taxon>Gunneridae</taxon>
        <taxon>Pentapetalae</taxon>
        <taxon>Saxifragales</taxon>
        <taxon>Altingiaceae</taxon>
        <taxon>Liquidambar</taxon>
    </lineage>
</organism>
<dbReference type="EMBL" id="JBBPBK010000010">
    <property type="protein sequence ID" value="KAK9276487.1"/>
    <property type="molecule type" value="Genomic_DNA"/>
</dbReference>
<dbReference type="GO" id="GO:0005975">
    <property type="term" value="P:carbohydrate metabolic process"/>
    <property type="evidence" value="ECO:0007669"/>
    <property type="project" value="InterPro"/>
</dbReference>
<dbReference type="GO" id="GO:0005737">
    <property type="term" value="C:cytoplasm"/>
    <property type="evidence" value="ECO:0007669"/>
    <property type="project" value="TreeGrafter"/>
</dbReference>
<sequence length="146" mass="16877">MVASSVPIYKLHGDLLKPEEGYLFAFRSFELRLHISLGPSKLTMIPRVKNTDKKSFSFAFSMRNYLSVSDISEVRVEGLETLDYFNNLLHRERFTDTLKKIATIDHEKKRTFVLHKEGLSDAGMELPLDDSVEQLEWKPRMVNIDG</sequence>
<protein>
    <submittedName>
        <fullName evidence="1">Uncharacterized protein</fullName>
    </submittedName>
</protein>
<dbReference type="InterPro" id="IPR008183">
    <property type="entry name" value="Aldose_1/G6P_1-epimerase"/>
</dbReference>
<dbReference type="AlphaFoldDB" id="A0AAP0WQG2"/>
<dbReference type="InterPro" id="IPR014718">
    <property type="entry name" value="GH-type_carb-bd"/>
</dbReference>
<dbReference type="PANTHER" id="PTHR11122">
    <property type="entry name" value="APOSPORY-ASSOCIATED PROTEIN C-RELATED"/>
    <property type="match status" value="1"/>
</dbReference>
<dbReference type="Pfam" id="PF01263">
    <property type="entry name" value="Aldose_epim"/>
    <property type="match status" value="1"/>
</dbReference>
<evidence type="ECO:0000313" key="1">
    <source>
        <dbReference type="EMBL" id="KAK9276487.1"/>
    </source>
</evidence>
<dbReference type="PANTHER" id="PTHR11122:SF33">
    <property type="entry name" value="GLUCOSE-6-PHOSPHATE 1-EPIMERASE"/>
    <property type="match status" value="1"/>
</dbReference>
<name>A0AAP0WQG2_LIQFO</name>
<dbReference type="Gene3D" id="2.70.98.10">
    <property type="match status" value="1"/>
</dbReference>
<dbReference type="GO" id="GO:0047938">
    <property type="term" value="F:glucose-6-phosphate 1-epimerase activity"/>
    <property type="evidence" value="ECO:0007669"/>
    <property type="project" value="TreeGrafter"/>
</dbReference>
<dbReference type="Proteomes" id="UP001415857">
    <property type="component" value="Unassembled WGS sequence"/>
</dbReference>
<reference evidence="1 2" key="1">
    <citation type="journal article" date="2024" name="Plant J.">
        <title>Genome sequences and population genomics reveal climatic adaptation and genomic divergence between two closely related sweetgum species.</title>
        <authorList>
            <person name="Xu W.Q."/>
            <person name="Ren C.Q."/>
            <person name="Zhang X.Y."/>
            <person name="Comes H.P."/>
            <person name="Liu X.H."/>
            <person name="Li Y.G."/>
            <person name="Kettle C.J."/>
            <person name="Jalonen R."/>
            <person name="Gaisberger H."/>
            <person name="Ma Y.Z."/>
            <person name="Qiu Y.X."/>
        </authorList>
    </citation>
    <scope>NUCLEOTIDE SEQUENCE [LARGE SCALE GENOMIC DNA]</scope>
    <source>
        <strain evidence="1">Hangzhou</strain>
    </source>
</reference>
<proteinExistence type="predicted"/>
<accession>A0AAP0WQG2</accession>
<comment type="caution">
    <text evidence="1">The sequence shown here is derived from an EMBL/GenBank/DDBJ whole genome shotgun (WGS) entry which is preliminary data.</text>
</comment>
<dbReference type="GO" id="GO:0030246">
    <property type="term" value="F:carbohydrate binding"/>
    <property type="evidence" value="ECO:0007669"/>
    <property type="project" value="InterPro"/>
</dbReference>
<keyword evidence="2" id="KW-1185">Reference proteome</keyword>
<dbReference type="InterPro" id="IPR011013">
    <property type="entry name" value="Gal_mutarotase_sf_dom"/>
</dbReference>
<evidence type="ECO:0000313" key="2">
    <source>
        <dbReference type="Proteomes" id="UP001415857"/>
    </source>
</evidence>
<gene>
    <name evidence="1" type="ORF">L1049_006021</name>
</gene>
<dbReference type="SUPFAM" id="SSF74650">
    <property type="entry name" value="Galactose mutarotase-like"/>
    <property type="match status" value="1"/>
</dbReference>